<dbReference type="PIRSF" id="PIRSF000484">
    <property type="entry name" value="NAPRT"/>
    <property type="match status" value="1"/>
</dbReference>
<dbReference type="AlphaFoldDB" id="A0A1C6FW03"/>
<dbReference type="Pfam" id="PF04095">
    <property type="entry name" value="NAPRTase"/>
    <property type="match status" value="1"/>
</dbReference>
<dbReference type="CDD" id="cd01570">
    <property type="entry name" value="NAPRTase_A"/>
    <property type="match status" value="1"/>
</dbReference>
<comment type="function">
    <text evidence="9">Catalyzes the first step in the biosynthesis of NAD from nicotinic acid, the ATP-dependent synthesis of beta-nicotinate D-ribonucleotide from nicotinate and 5-phospho-D-ribose 1-phosphate.</text>
</comment>
<evidence type="ECO:0000256" key="4">
    <source>
        <dbReference type="ARBA" id="ARBA00022553"/>
    </source>
</evidence>
<keyword evidence="4" id="KW-0597">Phosphoprotein</keyword>
<dbReference type="UniPathway" id="UPA00253">
    <property type="reaction ID" value="UER00457"/>
</dbReference>
<dbReference type="InterPro" id="IPR041525">
    <property type="entry name" value="N/Namide_PRibTrfase"/>
</dbReference>
<evidence type="ECO:0000259" key="12">
    <source>
        <dbReference type="Pfam" id="PF17956"/>
    </source>
</evidence>
<dbReference type="SUPFAM" id="SSF51690">
    <property type="entry name" value="Nicotinate/Quinolinate PRTase C-terminal domain-like"/>
    <property type="match status" value="1"/>
</dbReference>
<evidence type="ECO:0000256" key="5">
    <source>
        <dbReference type="ARBA" id="ARBA00022598"/>
    </source>
</evidence>
<organism evidence="13">
    <name type="scientific">uncultured Anaerotruncus sp</name>
    <dbReference type="NCBI Taxonomy" id="905011"/>
    <lineage>
        <taxon>Bacteria</taxon>
        <taxon>Bacillati</taxon>
        <taxon>Bacillota</taxon>
        <taxon>Clostridia</taxon>
        <taxon>Eubacteriales</taxon>
        <taxon>Oscillospiraceae</taxon>
        <taxon>Anaerotruncus</taxon>
        <taxon>environmental samples</taxon>
    </lineage>
</organism>
<evidence type="ECO:0000259" key="10">
    <source>
        <dbReference type="Pfam" id="PF04095"/>
    </source>
</evidence>
<dbReference type="InterPro" id="IPR007229">
    <property type="entry name" value="Nic_PRibTrfase-Fam"/>
</dbReference>
<evidence type="ECO:0000256" key="1">
    <source>
        <dbReference type="ARBA" id="ARBA00004952"/>
    </source>
</evidence>
<dbReference type="GO" id="GO:0047280">
    <property type="term" value="F:nicotinamide phosphoribosyltransferase activity"/>
    <property type="evidence" value="ECO:0007669"/>
    <property type="project" value="UniProtKB-ARBA"/>
</dbReference>
<accession>A0A1C6FW03</accession>
<dbReference type="PANTHER" id="PTHR11098:SF1">
    <property type="entry name" value="NICOTINATE PHOSPHORIBOSYLTRANSFERASE"/>
    <property type="match status" value="1"/>
</dbReference>
<comment type="similarity">
    <text evidence="2 9">Belongs to the NAPRTase family.</text>
</comment>
<name>A0A1C6FW03_9FIRM</name>
<dbReference type="InterPro" id="IPR013785">
    <property type="entry name" value="Aldolase_TIM"/>
</dbReference>
<dbReference type="EMBL" id="FMHG01000001">
    <property type="protein sequence ID" value="SCJ37130.1"/>
    <property type="molecule type" value="Genomic_DNA"/>
</dbReference>
<dbReference type="InterPro" id="IPR036068">
    <property type="entry name" value="Nicotinate_pribotase-like_C"/>
</dbReference>
<protein>
    <recommendedName>
        <fullName evidence="3 9">Nicotinate phosphoribosyltransferase</fullName>
        <ecNumber evidence="3 9">6.3.4.21</ecNumber>
    </recommendedName>
</protein>
<dbReference type="GO" id="GO:0004516">
    <property type="term" value="F:nicotinate phosphoribosyltransferase activity"/>
    <property type="evidence" value="ECO:0007669"/>
    <property type="project" value="UniProtKB-UniRule"/>
</dbReference>
<keyword evidence="6 9" id="KW-0662">Pyridine nucleotide biosynthesis</keyword>
<keyword evidence="7 9" id="KW-0808">Transferase</keyword>
<comment type="catalytic activity">
    <reaction evidence="8 9">
        <text>5-phospho-alpha-D-ribose 1-diphosphate + nicotinate + ATP + H2O = nicotinate beta-D-ribonucleotide + ADP + phosphate + diphosphate</text>
        <dbReference type="Rhea" id="RHEA:36163"/>
        <dbReference type="ChEBI" id="CHEBI:15377"/>
        <dbReference type="ChEBI" id="CHEBI:30616"/>
        <dbReference type="ChEBI" id="CHEBI:32544"/>
        <dbReference type="ChEBI" id="CHEBI:33019"/>
        <dbReference type="ChEBI" id="CHEBI:43474"/>
        <dbReference type="ChEBI" id="CHEBI:57502"/>
        <dbReference type="ChEBI" id="CHEBI:58017"/>
        <dbReference type="ChEBI" id="CHEBI:456216"/>
        <dbReference type="EC" id="6.3.4.21"/>
    </reaction>
</comment>
<evidence type="ECO:0000256" key="9">
    <source>
        <dbReference type="RuleBase" id="RU365100"/>
    </source>
</evidence>
<dbReference type="NCBIfam" id="NF009131">
    <property type="entry name" value="PRK12484.1"/>
    <property type="match status" value="1"/>
</dbReference>
<dbReference type="Pfam" id="PF17767">
    <property type="entry name" value="NAPRTase_N"/>
    <property type="match status" value="1"/>
</dbReference>
<keyword evidence="5 9" id="KW-0436">Ligase</keyword>
<dbReference type="InterPro" id="IPR041619">
    <property type="entry name" value="NAPRTase_C"/>
</dbReference>
<keyword evidence="13" id="KW-0328">Glycosyltransferase</keyword>
<feature type="domain" description="Nicotinate/nicotinamide phosphoribosyltransferase" evidence="10">
    <location>
        <begin position="158"/>
        <end position="326"/>
    </location>
</feature>
<gene>
    <name evidence="13" type="ORF">SAMEA3545359_00128</name>
</gene>
<dbReference type="InterPro" id="IPR006405">
    <property type="entry name" value="Nic_PRibTrfase_pncB"/>
</dbReference>
<dbReference type="PANTHER" id="PTHR11098">
    <property type="entry name" value="NICOTINATE PHOSPHORIBOSYLTRANSFERASE"/>
    <property type="match status" value="1"/>
</dbReference>
<evidence type="ECO:0000256" key="8">
    <source>
        <dbReference type="ARBA" id="ARBA00048668"/>
    </source>
</evidence>
<dbReference type="InterPro" id="IPR040727">
    <property type="entry name" value="NAPRTase_N"/>
</dbReference>
<dbReference type="NCBIfam" id="TIGR01513">
    <property type="entry name" value="NAPRTase_put"/>
    <property type="match status" value="1"/>
</dbReference>
<evidence type="ECO:0000259" key="11">
    <source>
        <dbReference type="Pfam" id="PF17767"/>
    </source>
</evidence>
<evidence type="ECO:0000256" key="2">
    <source>
        <dbReference type="ARBA" id="ARBA00010897"/>
    </source>
</evidence>
<feature type="domain" description="Nicotinate phosphoribosyltransferase C-terminal" evidence="12">
    <location>
        <begin position="366"/>
        <end position="475"/>
    </location>
</feature>
<evidence type="ECO:0000313" key="13">
    <source>
        <dbReference type="EMBL" id="SCJ37130.1"/>
    </source>
</evidence>
<dbReference type="GO" id="GO:0034355">
    <property type="term" value="P:NAD+ biosynthetic process via the salvage pathway"/>
    <property type="evidence" value="ECO:0007669"/>
    <property type="project" value="TreeGrafter"/>
</dbReference>
<dbReference type="EC" id="6.3.4.21" evidence="3 9"/>
<sequence>MEVIRDQHRNLSMLTDFYELTMSNGFLENHMQNKVGVFDMFFRKIPDGGGFAIFAGLQQLVDYLSELKFTQQDIDYLRTKGLFCEEFLQYLLDFDFACDVWAAKEGTPIFPGEPVVIVRGPIIQAQLVETMVLLTINHQSLLATKANRVVRAADGRSVMEFGSRRAQSYDGAILGARAAYIGGCDATACAIADRDYQIPAVGTMAHSWVQMFDSEYEAFKKYAEIYPDSCTLLVDTYNVLKSGIPNAIKVFNEVIVPQGHRPKGIRIDSGDIAYLSKKARKMLDAAGFADVGIVASNSLDEYIIRDLLTQGAKINSFGVGENLITSKSDPVFGGVYKLVALQEGDTYIPKIKISETVEKITNPGFKMVYRLYDCDTHQPIADYVTCHDEQIDVRDGITIFDPNATWKKKHLTGVYAEPILHQVFRGGKSLHQPLPLKEIQAYCLQQVDNLWDEVKRFEYPHRYYVDLSPKLWQIKHDLLEEVSKF</sequence>
<reference evidence="13" key="1">
    <citation type="submission" date="2015-09" db="EMBL/GenBank/DDBJ databases">
        <authorList>
            <consortium name="Pathogen Informatics"/>
        </authorList>
    </citation>
    <scope>NUCLEOTIDE SEQUENCE</scope>
    <source>
        <strain evidence="13">2789STDY5834896</strain>
    </source>
</reference>
<dbReference type="FunFam" id="3.20.20.70:FF:000076">
    <property type="entry name" value="Nicotinate phosphoribosyltransferase"/>
    <property type="match status" value="1"/>
</dbReference>
<dbReference type="Pfam" id="PF17956">
    <property type="entry name" value="NAPRTase_C"/>
    <property type="match status" value="1"/>
</dbReference>
<dbReference type="Gene3D" id="3.20.20.70">
    <property type="entry name" value="Aldolase class I"/>
    <property type="match status" value="1"/>
</dbReference>
<evidence type="ECO:0000256" key="3">
    <source>
        <dbReference type="ARBA" id="ARBA00013236"/>
    </source>
</evidence>
<comment type="pathway">
    <text evidence="1 9">Cofactor biosynthesis; NAD(+) biosynthesis; nicotinate D-ribonucleotide from nicotinate: step 1/1.</text>
</comment>
<dbReference type="GO" id="GO:0005829">
    <property type="term" value="C:cytosol"/>
    <property type="evidence" value="ECO:0007669"/>
    <property type="project" value="TreeGrafter"/>
</dbReference>
<evidence type="ECO:0000256" key="7">
    <source>
        <dbReference type="ARBA" id="ARBA00022679"/>
    </source>
</evidence>
<feature type="domain" description="Nicotinate phosphoribosyltransferase N-terminal" evidence="11">
    <location>
        <begin position="13"/>
        <end position="137"/>
    </location>
</feature>
<evidence type="ECO:0000256" key="6">
    <source>
        <dbReference type="ARBA" id="ARBA00022642"/>
    </source>
</evidence>
<dbReference type="NCBIfam" id="NF006695">
    <property type="entry name" value="PRK09243.1-2"/>
    <property type="match status" value="1"/>
</dbReference>
<proteinExistence type="inferred from homology"/>
<comment type="PTM">
    <text evidence="9">Transiently phosphorylated on a His residue during the reaction cycle. Phosphorylation strongly increases the affinity for substrates and increases the rate of nicotinate D-ribonucleotide production. Dephosphorylation regenerates the low-affinity form of the enzyme, leading to product release.</text>
</comment>
<dbReference type="SUPFAM" id="SSF54675">
    <property type="entry name" value="Nicotinate/Quinolinate PRTase N-terminal domain-like"/>
    <property type="match status" value="1"/>
</dbReference>
<dbReference type="Gene3D" id="3.20.140.10">
    <property type="entry name" value="nicotinate phosphoribosyltransferase"/>
    <property type="match status" value="1"/>
</dbReference>